<dbReference type="Proteomes" id="UP000541857">
    <property type="component" value="Unassembled WGS sequence"/>
</dbReference>
<protein>
    <recommendedName>
        <fullName evidence="4">T9SS C-terminal target domain-containing protein</fullName>
    </recommendedName>
</protein>
<accession>A0A7W2M4D2</accession>
<sequence length="434" mass="48256">MKIFTPTICLFLLIVSSTFAQQEKGIIGKNNWLSNWTEFRPNQVEHGEPTQILSGNITQDTKLVKRDTYLLLGSVFVTDSTTLTIEPGTVIIGDFKTNGALIITRGSKIIAEGMETDPIVFTSNRGVKKEGDWGGVFILGDAPINKFGNASSVNYGLRPSAFENISYGGDNTYSDSGVFKYVRIEYAGRRTRDYGYFNSLTLAGVGSNTVIENVMVSYSDGNSFNIIGGEVNLEKLVSFRTKSNDYEFNFGTQSTIRNSLAIRSPYVSGSDGSRAMYIASYDKKDEVDFSKKGTSVHAENLTLISVSENLEADIKVGLVKEALYISEDADLDIRKSVISGFNPAVIINDKVKVNAENLDRLKFSDMYFNNCNGNIFTENDSNNADLENWYGNSVFFNVYSKGNDTETFIDVNNNRRPDFRLRINKIIASNDRED</sequence>
<proteinExistence type="predicted"/>
<dbReference type="EMBL" id="JACGLT010000004">
    <property type="protein sequence ID" value="MBA6152491.1"/>
    <property type="molecule type" value="Genomic_DNA"/>
</dbReference>
<keyword evidence="3" id="KW-1185">Reference proteome</keyword>
<evidence type="ECO:0008006" key="4">
    <source>
        <dbReference type="Google" id="ProtNLM"/>
    </source>
</evidence>
<dbReference type="PANTHER" id="PTHR41339:SF1">
    <property type="entry name" value="SECRETED PROTEIN"/>
    <property type="match status" value="1"/>
</dbReference>
<feature type="chain" id="PRO_5031234288" description="T9SS C-terminal target domain-containing protein" evidence="1">
    <location>
        <begin position="21"/>
        <end position="434"/>
    </location>
</feature>
<dbReference type="AlphaFoldDB" id="A0A7W2M4D2"/>
<evidence type="ECO:0000256" key="1">
    <source>
        <dbReference type="SAM" id="SignalP"/>
    </source>
</evidence>
<evidence type="ECO:0000313" key="2">
    <source>
        <dbReference type="EMBL" id="MBA6152491.1"/>
    </source>
</evidence>
<dbReference type="RefSeq" id="WP_182204178.1">
    <property type="nucleotide sequence ID" value="NZ_JACGLT010000004.1"/>
</dbReference>
<reference evidence="2 3" key="1">
    <citation type="submission" date="2020-07" db="EMBL/GenBank/DDBJ databases">
        <title>Bacterium isolated from marine sediment.</title>
        <authorList>
            <person name="Shang D."/>
        </authorList>
    </citation>
    <scope>NUCLEOTIDE SEQUENCE [LARGE SCALE GENOMIC DNA]</scope>
    <source>
        <strain evidence="2 3">F6074</strain>
    </source>
</reference>
<evidence type="ECO:0000313" key="3">
    <source>
        <dbReference type="Proteomes" id="UP000541857"/>
    </source>
</evidence>
<organism evidence="2 3">
    <name type="scientific">Gelidibacter maritimus</name>
    <dbReference type="NCBI Taxonomy" id="2761487"/>
    <lineage>
        <taxon>Bacteria</taxon>
        <taxon>Pseudomonadati</taxon>
        <taxon>Bacteroidota</taxon>
        <taxon>Flavobacteriia</taxon>
        <taxon>Flavobacteriales</taxon>
        <taxon>Flavobacteriaceae</taxon>
        <taxon>Gelidibacter</taxon>
    </lineage>
</organism>
<keyword evidence="1" id="KW-0732">Signal</keyword>
<comment type="caution">
    <text evidence="2">The sequence shown here is derived from an EMBL/GenBank/DDBJ whole genome shotgun (WGS) entry which is preliminary data.</text>
</comment>
<dbReference type="PANTHER" id="PTHR41339">
    <property type="entry name" value="LIPL48"/>
    <property type="match status" value="1"/>
</dbReference>
<feature type="signal peptide" evidence="1">
    <location>
        <begin position="1"/>
        <end position="20"/>
    </location>
</feature>
<name>A0A7W2M4D2_9FLAO</name>
<gene>
    <name evidence="2" type="ORF">H3Z82_07110</name>
</gene>